<reference evidence="2 3" key="2">
    <citation type="submission" date="2024-10" db="EMBL/GenBank/DDBJ databases">
        <authorList>
            <person name="Ryan C."/>
        </authorList>
    </citation>
    <scope>NUCLEOTIDE SEQUENCE [LARGE SCALE GENOMIC DNA]</scope>
</reference>
<dbReference type="SUPFAM" id="SSF54518">
    <property type="entry name" value="Tubby C-terminal domain-like"/>
    <property type="match status" value="1"/>
</dbReference>
<keyword evidence="3" id="KW-1185">Reference proteome</keyword>
<dbReference type="InterPro" id="IPR038595">
    <property type="entry name" value="LOR_sf"/>
</dbReference>
<dbReference type="PANTHER" id="PTHR31087:SF65">
    <property type="entry name" value="PROTEIN LURP-ONE-RELATED 2"/>
    <property type="match status" value="1"/>
</dbReference>
<evidence type="ECO:0000313" key="2">
    <source>
        <dbReference type="EMBL" id="CAL4952857.1"/>
    </source>
</evidence>
<comment type="similarity">
    <text evidence="1">Belongs to the LOR family.</text>
</comment>
<evidence type="ECO:0008006" key="4">
    <source>
        <dbReference type="Google" id="ProtNLM"/>
    </source>
</evidence>
<proteinExistence type="inferred from homology"/>
<name>A0ABC8Z2D4_9POAL</name>
<reference evidence="3" key="1">
    <citation type="submission" date="2024-06" db="EMBL/GenBank/DDBJ databases">
        <authorList>
            <person name="Ryan C."/>
        </authorList>
    </citation>
    <scope>NUCLEOTIDE SEQUENCE [LARGE SCALE GENOMIC DNA]</scope>
</reference>
<dbReference type="InterPro" id="IPR007612">
    <property type="entry name" value="LOR"/>
</dbReference>
<dbReference type="PANTHER" id="PTHR31087">
    <property type="match status" value="1"/>
</dbReference>
<protein>
    <recommendedName>
        <fullName evidence="4">Protein LURP-one-related 11</fullName>
    </recommendedName>
</protein>
<accession>A0ABC8Z2D4</accession>
<dbReference type="Proteomes" id="UP001497457">
    <property type="component" value="Chromosome 18b"/>
</dbReference>
<organism evidence="2 3">
    <name type="scientific">Urochloa decumbens</name>
    <dbReference type="NCBI Taxonomy" id="240449"/>
    <lineage>
        <taxon>Eukaryota</taxon>
        <taxon>Viridiplantae</taxon>
        <taxon>Streptophyta</taxon>
        <taxon>Embryophyta</taxon>
        <taxon>Tracheophyta</taxon>
        <taxon>Spermatophyta</taxon>
        <taxon>Magnoliopsida</taxon>
        <taxon>Liliopsida</taxon>
        <taxon>Poales</taxon>
        <taxon>Poaceae</taxon>
        <taxon>PACMAD clade</taxon>
        <taxon>Panicoideae</taxon>
        <taxon>Panicodae</taxon>
        <taxon>Paniceae</taxon>
        <taxon>Melinidinae</taxon>
        <taxon>Urochloa</taxon>
    </lineage>
</organism>
<dbReference type="EMBL" id="OZ075128">
    <property type="protein sequence ID" value="CAL4952857.1"/>
    <property type="molecule type" value="Genomic_DNA"/>
</dbReference>
<evidence type="ECO:0000313" key="3">
    <source>
        <dbReference type="Proteomes" id="UP001497457"/>
    </source>
</evidence>
<dbReference type="Gene3D" id="2.40.160.200">
    <property type="entry name" value="LURP1-related"/>
    <property type="match status" value="1"/>
</dbReference>
<gene>
    <name evidence="2" type="ORF">URODEC1_LOCUS39788</name>
</gene>
<sequence>MPACINATDDCSAAHLIRSSEQMAITRIQPLSAHLQPQPCATPTDPAGKQVYTVWMKSLVFNGHGCTIYGQDGRVAYRVDNYACSRSREVYVMDSDGKTLIKLLKKNFGVFKTWKGYSYRNGPAGLEQNSKPWFSVQKAHRILKKAGQYSSRAVVTVCMSGKVYKIDGVSCKSEYRISDANGEVVAEMKRKQTASGVVLGEDVLSLTVGPAADRLLVVGLVVVCGLLSRCI</sequence>
<dbReference type="AlphaFoldDB" id="A0ABC8Z2D4"/>
<dbReference type="Pfam" id="PF04525">
    <property type="entry name" value="LOR"/>
    <property type="match status" value="1"/>
</dbReference>
<evidence type="ECO:0000256" key="1">
    <source>
        <dbReference type="ARBA" id="ARBA00005437"/>
    </source>
</evidence>
<dbReference type="InterPro" id="IPR025659">
    <property type="entry name" value="Tubby-like_C"/>
</dbReference>